<protein>
    <recommendedName>
        <fullName evidence="6">Protein kinase domain-containing protein</fullName>
    </recommendedName>
</protein>
<dbReference type="OrthoDB" id="1668230at2759"/>
<evidence type="ECO:0000256" key="5">
    <source>
        <dbReference type="SAM" id="SignalP"/>
    </source>
</evidence>
<keyword evidence="2" id="KW-0547">Nucleotide-binding</keyword>
<feature type="signal peptide" evidence="5">
    <location>
        <begin position="1"/>
        <end position="26"/>
    </location>
</feature>
<dbReference type="Proteomes" id="UP000241818">
    <property type="component" value="Unassembled WGS sequence"/>
</dbReference>
<organism evidence="7 8">
    <name type="scientific">Amorphotheca resinae ATCC 22711</name>
    <dbReference type="NCBI Taxonomy" id="857342"/>
    <lineage>
        <taxon>Eukaryota</taxon>
        <taxon>Fungi</taxon>
        <taxon>Dikarya</taxon>
        <taxon>Ascomycota</taxon>
        <taxon>Pezizomycotina</taxon>
        <taxon>Leotiomycetes</taxon>
        <taxon>Helotiales</taxon>
        <taxon>Amorphothecaceae</taxon>
        <taxon>Amorphotheca</taxon>
    </lineage>
</organism>
<dbReference type="Pfam" id="PF00069">
    <property type="entry name" value="Pkinase"/>
    <property type="match status" value="1"/>
</dbReference>
<keyword evidence="1" id="KW-0808">Transferase</keyword>
<dbReference type="InParanoid" id="A0A2T3B8X3"/>
<reference evidence="7 8" key="1">
    <citation type="journal article" date="2018" name="New Phytol.">
        <title>Comparative genomics and transcriptomics depict ericoid mycorrhizal fungi as versatile saprotrophs and plant mutualists.</title>
        <authorList>
            <person name="Martino E."/>
            <person name="Morin E."/>
            <person name="Grelet G.A."/>
            <person name="Kuo A."/>
            <person name="Kohler A."/>
            <person name="Daghino S."/>
            <person name="Barry K.W."/>
            <person name="Cichocki N."/>
            <person name="Clum A."/>
            <person name="Dockter R.B."/>
            <person name="Hainaut M."/>
            <person name="Kuo R.C."/>
            <person name="LaButti K."/>
            <person name="Lindahl B.D."/>
            <person name="Lindquist E.A."/>
            <person name="Lipzen A."/>
            <person name="Khouja H.R."/>
            <person name="Magnuson J."/>
            <person name="Murat C."/>
            <person name="Ohm R.A."/>
            <person name="Singer S.W."/>
            <person name="Spatafora J.W."/>
            <person name="Wang M."/>
            <person name="Veneault-Fourrey C."/>
            <person name="Henrissat B."/>
            <person name="Grigoriev I.V."/>
            <person name="Martin F.M."/>
            <person name="Perotto S."/>
        </authorList>
    </citation>
    <scope>NUCLEOTIDE SEQUENCE [LARGE SCALE GENOMIC DNA]</scope>
    <source>
        <strain evidence="7 8">ATCC 22711</strain>
    </source>
</reference>
<dbReference type="PROSITE" id="PS50011">
    <property type="entry name" value="PROTEIN_KINASE_DOM"/>
    <property type="match status" value="1"/>
</dbReference>
<sequence>MFSITRWLSSWPLWPLLLRWPSGLLSLIRNATLPSFHFLKWESSKEQDVENSASVSTETEKDLAINPQDTSPLGDIEQNIIVSKGELIAGGSTGLIELMPSGYVAKSPWTGREAALCRRELTLESQIYEILGPHPRLVKIISWDPTECVLVMEYMPNGCLKDYLLAHNDISTTQRLRWAQEAAEGLQLLHSKEVVHCDLGPKNFLLDADLSLKIADFSGSSLKGSRTQACASSRFLTPAFDYRVPQTPPTVQYDLYALGSTIYNIMTNKAPYEEMESKEVRKLYESREFPDVSGTLCGEIIQRCWHCEFESAQEVYDLIRGVEVEQSCKFGFLKLWNVFECHSLLGFRASL</sequence>
<evidence type="ECO:0000313" key="7">
    <source>
        <dbReference type="EMBL" id="PSS23293.1"/>
    </source>
</evidence>
<dbReference type="GO" id="GO:0005524">
    <property type="term" value="F:ATP binding"/>
    <property type="evidence" value="ECO:0007669"/>
    <property type="project" value="UniProtKB-KW"/>
</dbReference>
<evidence type="ECO:0000256" key="2">
    <source>
        <dbReference type="ARBA" id="ARBA00022741"/>
    </source>
</evidence>
<evidence type="ECO:0000259" key="6">
    <source>
        <dbReference type="PROSITE" id="PS50011"/>
    </source>
</evidence>
<gene>
    <name evidence="7" type="ORF">M430DRAFT_48876</name>
</gene>
<keyword evidence="3" id="KW-0418">Kinase</keyword>
<keyword evidence="4" id="KW-0067">ATP-binding</keyword>
<evidence type="ECO:0000313" key="8">
    <source>
        <dbReference type="Proteomes" id="UP000241818"/>
    </source>
</evidence>
<feature type="chain" id="PRO_5015642230" description="Protein kinase domain-containing protein" evidence="5">
    <location>
        <begin position="27"/>
        <end position="351"/>
    </location>
</feature>
<accession>A0A2T3B8X3</accession>
<evidence type="ECO:0000256" key="1">
    <source>
        <dbReference type="ARBA" id="ARBA00022679"/>
    </source>
</evidence>
<dbReference type="STRING" id="857342.A0A2T3B8X3"/>
<dbReference type="InterPro" id="IPR051681">
    <property type="entry name" value="Ser/Thr_Kinases-Pseudokinases"/>
</dbReference>
<dbReference type="RefSeq" id="XP_024723339.1">
    <property type="nucleotide sequence ID" value="XM_024868022.1"/>
</dbReference>
<name>A0A2T3B8X3_AMORE</name>
<dbReference type="Gene3D" id="1.10.510.10">
    <property type="entry name" value="Transferase(Phosphotransferase) domain 1"/>
    <property type="match status" value="1"/>
</dbReference>
<feature type="domain" description="Protein kinase" evidence="6">
    <location>
        <begin position="82"/>
        <end position="345"/>
    </location>
</feature>
<proteinExistence type="predicted"/>
<dbReference type="PANTHER" id="PTHR44329">
    <property type="entry name" value="SERINE/THREONINE-PROTEIN KINASE TNNI3K-RELATED"/>
    <property type="match status" value="1"/>
</dbReference>
<dbReference type="InterPro" id="IPR000719">
    <property type="entry name" value="Prot_kinase_dom"/>
</dbReference>
<dbReference type="EMBL" id="KZ679008">
    <property type="protein sequence ID" value="PSS23293.1"/>
    <property type="molecule type" value="Genomic_DNA"/>
</dbReference>
<keyword evidence="8" id="KW-1185">Reference proteome</keyword>
<dbReference type="PANTHER" id="PTHR44329:SF288">
    <property type="entry name" value="MITOGEN-ACTIVATED PROTEIN KINASE KINASE KINASE 20"/>
    <property type="match status" value="1"/>
</dbReference>
<dbReference type="SUPFAM" id="SSF56112">
    <property type="entry name" value="Protein kinase-like (PK-like)"/>
    <property type="match status" value="1"/>
</dbReference>
<dbReference type="GO" id="GO:0004674">
    <property type="term" value="F:protein serine/threonine kinase activity"/>
    <property type="evidence" value="ECO:0007669"/>
    <property type="project" value="TreeGrafter"/>
</dbReference>
<dbReference type="GeneID" id="36576103"/>
<evidence type="ECO:0000256" key="3">
    <source>
        <dbReference type="ARBA" id="ARBA00022777"/>
    </source>
</evidence>
<dbReference type="InterPro" id="IPR011009">
    <property type="entry name" value="Kinase-like_dom_sf"/>
</dbReference>
<keyword evidence="5" id="KW-0732">Signal</keyword>
<dbReference type="AlphaFoldDB" id="A0A2T3B8X3"/>
<evidence type="ECO:0000256" key="4">
    <source>
        <dbReference type="ARBA" id="ARBA00022840"/>
    </source>
</evidence>